<proteinExistence type="predicted"/>
<organism evidence="2">
    <name type="scientific">marine sediment metagenome</name>
    <dbReference type="NCBI Taxonomy" id="412755"/>
    <lineage>
        <taxon>unclassified sequences</taxon>
        <taxon>metagenomes</taxon>
        <taxon>ecological metagenomes</taxon>
    </lineage>
</organism>
<dbReference type="AlphaFoldDB" id="A0A0F9SJN5"/>
<comment type="caution">
    <text evidence="2">The sequence shown here is derived from an EMBL/GenBank/DDBJ whole genome shotgun (WGS) entry which is preliminary data.</text>
</comment>
<accession>A0A0F9SJN5</accession>
<gene>
    <name evidence="2" type="ORF">LCGC14_0510790</name>
</gene>
<evidence type="ECO:0000256" key="1">
    <source>
        <dbReference type="SAM" id="Coils"/>
    </source>
</evidence>
<keyword evidence="1" id="KW-0175">Coiled coil</keyword>
<feature type="coiled-coil region" evidence="1">
    <location>
        <begin position="38"/>
        <end position="65"/>
    </location>
</feature>
<protein>
    <submittedName>
        <fullName evidence="2">Uncharacterized protein</fullName>
    </submittedName>
</protein>
<evidence type="ECO:0000313" key="2">
    <source>
        <dbReference type="EMBL" id="KKN62532.1"/>
    </source>
</evidence>
<reference evidence="2" key="1">
    <citation type="journal article" date="2015" name="Nature">
        <title>Complex archaea that bridge the gap between prokaryotes and eukaryotes.</title>
        <authorList>
            <person name="Spang A."/>
            <person name="Saw J.H."/>
            <person name="Jorgensen S.L."/>
            <person name="Zaremba-Niedzwiedzka K."/>
            <person name="Martijn J."/>
            <person name="Lind A.E."/>
            <person name="van Eijk R."/>
            <person name="Schleper C."/>
            <person name="Guy L."/>
            <person name="Ettema T.J."/>
        </authorList>
    </citation>
    <scope>NUCLEOTIDE SEQUENCE</scope>
</reference>
<sequence length="96" mass="10522">MSFVSALEGVVLSAGIGIARSGGRQPVRVIRTSNRPTIDKLIAALRDARAERDDLVRERDRLMAQVGILRCELAAHVDATRRPLRLGHASAKIARR</sequence>
<name>A0A0F9SJN5_9ZZZZ</name>
<dbReference type="EMBL" id="LAZR01000620">
    <property type="protein sequence ID" value="KKN62532.1"/>
    <property type="molecule type" value="Genomic_DNA"/>
</dbReference>